<feature type="transmembrane region" description="Helical" evidence="1">
    <location>
        <begin position="62"/>
        <end position="82"/>
    </location>
</feature>
<keyword evidence="1" id="KW-0472">Membrane</keyword>
<dbReference type="Pfam" id="PF14007">
    <property type="entry name" value="YtpI"/>
    <property type="match status" value="1"/>
</dbReference>
<comment type="caution">
    <text evidence="2">The sequence shown here is derived from an EMBL/GenBank/DDBJ whole genome shotgun (WGS) entry which is preliminary data.</text>
</comment>
<protein>
    <submittedName>
        <fullName evidence="2">YtpI family protein</fullName>
    </submittedName>
</protein>
<dbReference type="InterPro" id="IPR025618">
    <property type="entry name" value="YtpI"/>
</dbReference>
<keyword evidence="3" id="KW-1185">Reference proteome</keyword>
<gene>
    <name evidence="2" type="ORF">P9271_07585</name>
</gene>
<evidence type="ECO:0000256" key="1">
    <source>
        <dbReference type="SAM" id="Phobius"/>
    </source>
</evidence>
<sequence>MLILVIAIAIFLVLYLFYKAQQIFGRKKPMEKQWISAKASICLSLFVLTFGLNQLLINHSTVTLVVGIFFVIFGLASSWASYRKYKYYLPLAQEEVEKN</sequence>
<dbReference type="Proteomes" id="UP001342826">
    <property type="component" value="Unassembled WGS sequence"/>
</dbReference>
<dbReference type="EMBL" id="JARTFS010000005">
    <property type="protein sequence ID" value="MED4401195.1"/>
    <property type="molecule type" value="Genomic_DNA"/>
</dbReference>
<organism evidence="2 3">
    <name type="scientific">Metabacillus fastidiosus</name>
    <dbReference type="NCBI Taxonomy" id="1458"/>
    <lineage>
        <taxon>Bacteria</taxon>
        <taxon>Bacillati</taxon>
        <taxon>Bacillota</taxon>
        <taxon>Bacilli</taxon>
        <taxon>Bacillales</taxon>
        <taxon>Bacillaceae</taxon>
        <taxon>Metabacillus</taxon>
    </lineage>
</organism>
<accession>A0ABU6NVN6</accession>
<evidence type="ECO:0000313" key="3">
    <source>
        <dbReference type="Proteomes" id="UP001342826"/>
    </source>
</evidence>
<reference evidence="2 3" key="1">
    <citation type="submission" date="2023-03" db="EMBL/GenBank/DDBJ databases">
        <title>Bacillus Genome Sequencing.</title>
        <authorList>
            <person name="Dunlap C."/>
        </authorList>
    </citation>
    <scope>NUCLEOTIDE SEQUENCE [LARGE SCALE GENOMIC DNA]</scope>
    <source>
        <strain evidence="2 3">NRS-1717</strain>
    </source>
</reference>
<keyword evidence="1" id="KW-0812">Transmembrane</keyword>
<name>A0ABU6NVN6_9BACI</name>
<keyword evidence="1" id="KW-1133">Transmembrane helix</keyword>
<proteinExistence type="predicted"/>
<dbReference type="RefSeq" id="WP_066232058.1">
    <property type="nucleotide sequence ID" value="NZ_JARTFQ010000007.1"/>
</dbReference>
<evidence type="ECO:0000313" key="2">
    <source>
        <dbReference type="EMBL" id="MED4401195.1"/>
    </source>
</evidence>
<feature type="transmembrane region" description="Helical" evidence="1">
    <location>
        <begin position="35"/>
        <end position="55"/>
    </location>
</feature>